<reference evidence="1" key="1">
    <citation type="journal article" date="2019" name="bioRxiv">
        <title>The Genome of the Zebra Mussel, Dreissena polymorpha: A Resource for Invasive Species Research.</title>
        <authorList>
            <person name="McCartney M.A."/>
            <person name="Auch B."/>
            <person name="Kono T."/>
            <person name="Mallez S."/>
            <person name="Zhang Y."/>
            <person name="Obille A."/>
            <person name="Becker A."/>
            <person name="Abrahante J.E."/>
            <person name="Garbe J."/>
            <person name="Badalamenti J.P."/>
            <person name="Herman A."/>
            <person name="Mangelson H."/>
            <person name="Liachko I."/>
            <person name="Sullivan S."/>
            <person name="Sone E.D."/>
            <person name="Koren S."/>
            <person name="Silverstein K.A.T."/>
            <person name="Beckman K.B."/>
            <person name="Gohl D.M."/>
        </authorList>
    </citation>
    <scope>NUCLEOTIDE SEQUENCE</scope>
    <source>
        <strain evidence="1">Duluth1</strain>
        <tissue evidence="1">Whole animal</tissue>
    </source>
</reference>
<protein>
    <submittedName>
        <fullName evidence="1">Uncharacterized protein</fullName>
    </submittedName>
</protein>
<dbReference type="AlphaFoldDB" id="A0A9D4QKY9"/>
<sequence>MFILYTYKENYPTPGGHVFSLITTTLDLVRDIHKSNVFTKVHDDCTKQWTSRVKMPPPPGGHVFLPIQTIFKLNRHWIRNVTSREFTSKTAPPPGGHVFQQTGTIF</sequence>
<name>A0A9D4QKY9_DREPO</name>
<proteinExistence type="predicted"/>
<organism evidence="1 2">
    <name type="scientific">Dreissena polymorpha</name>
    <name type="common">Zebra mussel</name>
    <name type="synonym">Mytilus polymorpha</name>
    <dbReference type="NCBI Taxonomy" id="45954"/>
    <lineage>
        <taxon>Eukaryota</taxon>
        <taxon>Metazoa</taxon>
        <taxon>Spiralia</taxon>
        <taxon>Lophotrochozoa</taxon>
        <taxon>Mollusca</taxon>
        <taxon>Bivalvia</taxon>
        <taxon>Autobranchia</taxon>
        <taxon>Heteroconchia</taxon>
        <taxon>Euheterodonta</taxon>
        <taxon>Imparidentia</taxon>
        <taxon>Neoheterodontei</taxon>
        <taxon>Myida</taxon>
        <taxon>Dreissenoidea</taxon>
        <taxon>Dreissenidae</taxon>
        <taxon>Dreissena</taxon>
    </lineage>
</organism>
<evidence type="ECO:0000313" key="1">
    <source>
        <dbReference type="EMBL" id="KAH3834884.1"/>
    </source>
</evidence>
<accession>A0A9D4QKY9</accession>
<evidence type="ECO:0000313" key="2">
    <source>
        <dbReference type="Proteomes" id="UP000828390"/>
    </source>
</evidence>
<dbReference type="EMBL" id="JAIWYP010000004">
    <property type="protein sequence ID" value="KAH3834884.1"/>
    <property type="molecule type" value="Genomic_DNA"/>
</dbReference>
<gene>
    <name evidence="1" type="ORF">DPMN_108217</name>
</gene>
<keyword evidence="2" id="KW-1185">Reference proteome</keyword>
<reference evidence="1" key="2">
    <citation type="submission" date="2020-11" db="EMBL/GenBank/DDBJ databases">
        <authorList>
            <person name="McCartney M.A."/>
            <person name="Auch B."/>
            <person name="Kono T."/>
            <person name="Mallez S."/>
            <person name="Becker A."/>
            <person name="Gohl D.M."/>
            <person name="Silverstein K.A.T."/>
            <person name="Koren S."/>
            <person name="Bechman K.B."/>
            <person name="Herman A."/>
            <person name="Abrahante J.E."/>
            <person name="Garbe J."/>
        </authorList>
    </citation>
    <scope>NUCLEOTIDE SEQUENCE</scope>
    <source>
        <strain evidence="1">Duluth1</strain>
        <tissue evidence="1">Whole animal</tissue>
    </source>
</reference>
<comment type="caution">
    <text evidence="1">The sequence shown here is derived from an EMBL/GenBank/DDBJ whole genome shotgun (WGS) entry which is preliminary data.</text>
</comment>
<dbReference type="Proteomes" id="UP000828390">
    <property type="component" value="Unassembled WGS sequence"/>
</dbReference>